<evidence type="ECO:0000256" key="2">
    <source>
        <dbReference type="ARBA" id="ARBA00023002"/>
    </source>
</evidence>
<dbReference type="RefSeq" id="WP_212610525.1">
    <property type="nucleotide sequence ID" value="NZ_CP073910.1"/>
</dbReference>
<dbReference type="InterPro" id="IPR002347">
    <property type="entry name" value="SDR_fam"/>
</dbReference>
<evidence type="ECO:0000256" key="1">
    <source>
        <dbReference type="ARBA" id="ARBA00006484"/>
    </source>
</evidence>
<dbReference type="SUPFAM" id="SSF51735">
    <property type="entry name" value="NAD(P)-binding Rossmann-fold domains"/>
    <property type="match status" value="1"/>
</dbReference>
<feature type="domain" description="Ketoreductase" evidence="3">
    <location>
        <begin position="2"/>
        <end position="170"/>
    </location>
</feature>
<dbReference type="GO" id="GO:0016491">
    <property type="term" value="F:oxidoreductase activity"/>
    <property type="evidence" value="ECO:0007669"/>
    <property type="project" value="UniProtKB-KW"/>
</dbReference>
<dbReference type="PROSITE" id="PS00061">
    <property type="entry name" value="ADH_SHORT"/>
    <property type="match status" value="1"/>
</dbReference>
<accession>A0A975KA96</accession>
<keyword evidence="5" id="KW-1185">Reference proteome</keyword>
<evidence type="ECO:0000259" key="3">
    <source>
        <dbReference type="SMART" id="SM00822"/>
    </source>
</evidence>
<dbReference type="PRINTS" id="PR00081">
    <property type="entry name" value="GDHRDH"/>
</dbReference>
<sequence length="243" mass="25728">MALVIGASSEGGLGEATARRLAADGCAVFLAGRNRQRLDVLAAEMGATAYTCDLLDEQSIIDLVRAVGPVDILVNAAGTTQGRRILKITREEIEPQLNMHVTANILLMKHFGAIMPKGGSIIFFSSVVAKVPGFGLVAYSAAKAALDHVVRVAALEFGPMGIRVNAVAPGFSRTPMTEVFLSDGRFQELYSRETAMGKLTEPHEVAAAVSYLAAPDCYTTGEIIQVSGGAQLLRLPRAEELQA</sequence>
<protein>
    <submittedName>
        <fullName evidence="4">SDR family oxidoreductase</fullName>
    </submittedName>
</protein>
<dbReference type="PANTHER" id="PTHR43477:SF1">
    <property type="entry name" value="DIHYDROANTICAPSIN 7-DEHYDROGENASE"/>
    <property type="match status" value="1"/>
</dbReference>
<dbReference type="CDD" id="cd05233">
    <property type="entry name" value="SDR_c"/>
    <property type="match status" value="1"/>
</dbReference>
<dbReference type="InterPro" id="IPR020904">
    <property type="entry name" value="Sc_DH/Rdtase_CS"/>
</dbReference>
<dbReference type="KEGG" id="spph:KFK14_08195"/>
<evidence type="ECO:0000313" key="5">
    <source>
        <dbReference type="Proteomes" id="UP000681425"/>
    </source>
</evidence>
<evidence type="ECO:0000313" key="4">
    <source>
        <dbReference type="EMBL" id="QUT07367.1"/>
    </source>
</evidence>
<keyword evidence="2" id="KW-0560">Oxidoreductase</keyword>
<dbReference type="Proteomes" id="UP000681425">
    <property type="component" value="Chromosome"/>
</dbReference>
<proteinExistence type="inferred from homology"/>
<dbReference type="PRINTS" id="PR00080">
    <property type="entry name" value="SDRFAMILY"/>
</dbReference>
<dbReference type="Gene3D" id="3.40.50.720">
    <property type="entry name" value="NAD(P)-binding Rossmann-like Domain"/>
    <property type="match status" value="1"/>
</dbReference>
<gene>
    <name evidence="4" type="ORF">KFK14_08195</name>
</gene>
<dbReference type="InterPro" id="IPR057326">
    <property type="entry name" value="KR_dom"/>
</dbReference>
<organism evidence="4 5">
    <name type="scientific">Sphingobium phenoxybenzoativorans</name>
    <dbReference type="NCBI Taxonomy" id="1592790"/>
    <lineage>
        <taxon>Bacteria</taxon>
        <taxon>Pseudomonadati</taxon>
        <taxon>Pseudomonadota</taxon>
        <taxon>Alphaproteobacteria</taxon>
        <taxon>Sphingomonadales</taxon>
        <taxon>Sphingomonadaceae</taxon>
        <taxon>Sphingobium</taxon>
    </lineage>
</organism>
<dbReference type="InterPro" id="IPR051122">
    <property type="entry name" value="SDR_DHRS6-like"/>
</dbReference>
<dbReference type="AlphaFoldDB" id="A0A975KA96"/>
<dbReference type="SMART" id="SM00822">
    <property type="entry name" value="PKS_KR"/>
    <property type="match status" value="1"/>
</dbReference>
<name>A0A975KA96_9SPHN</name>
<reference evidence="4" key="1">
    <citation type="submission" date="2021-04" db="EMBL/GenBank/DDBJ databases">
        <title>Isolation of p-tert-butylphenol degrading bacteria Sphingobium phenoxybenzoativorans Tas13 from active sludge.</title>
        <authorList>
            <person name="Li Y."/>
        </authorList>
    </citation>
    <scope>NUCLEOTIDE SEQUENCE</scope>
    <source>
        <strain evidence="4">Tas13</strain>
    </source>
</reference>
<dbReference type="PANTHER" id="PTHR43477">
    <property type="entry name" value="DIHYDROANTICAPSIN 7-DEHYDROGENASE"/>
    <property type="match status" value="1"/>
</dbReference>
<comment type="similarity">
    <text evidence="1">Belongs to the short-chain dehydrogenases/reductases (SDR) family.</text>
</comment>
<dbReference type="InterPro" id="IPR036291">
    <property type="entry name" value="NAD(P)-bd_dom_sf"/>
</dbReference>
<dbReference type="EMBL" id="CP073910">
    <property type="protein sequence ID" value="QUT07367.1"/>
    <property type="molecule type" value="Genomic_DNA"/>
</dbReference>
<dbReference type="Pfam" id="PF13561">
    <property type="entry name" value="adh_short_C2"/>
    <property type="match status" value="1"/>
</dbReference>